<reference evidence="2" key="1">
    <citation type="journal article" date="2023" name="Mol. Phylogenet. Evol.">
        <title>Genome-scale phylogeny and comparative genomics of the fungal order Sordariales.</title>
        <authorList>
            <person name="Hensen N."/>
            <person name="Bonometti L."/>
            <person name="Westerberg I."/>
            <person name="Brannstrom I.O."/>
            <person name="Guillou S."/>
            <person name="Cros-Aarteil S."/>
            <person name="Calhoun S."/>
            <person name="Haridas S."/>
            <person name="Kuo A."/>
            <person name="Mondo S."/>
            <person name="Pangilinan J."/>
            <person name="Riley R."/>
            <person name="LaButti K."/>
            <person name="Andreopoulos B."/>
            <person name="Lipzen A."/>
            <person name="Chen C."/>
            <person name="Yan M."/>
            <person name="Daum C."/>
            <person name="Ng V."/>
            <person name="Clum A."/>
            <person name="Steindorff A."/>
            <person name="Ohm R.A."/>
            <person name="Martin F."/>
            <person name="Silar P."/>
            <person name="Natvig D.O."/>
            <person name="Lalanne C."/>
            <person name="Gautier V."/>
            <person name="Ament-Velasquez S.L."/>
            <person name="Kruys A."/>
            <person name="Hutchinson M.I."/>
            <person name="Powell A.J."/>
            <person name="Barry K."/>
            <person name="Miller A.N."/>
            <person name="Grigoriev I.V."/>
            <person name="Debuchy R."/>
            <person name="Gladieux P."/>
            <person name="Hiltunen Thoren M."/>
            <person name="Johannesson H."/>
        </authorList>
    </citation>
    <scope>NUCLEOTIDE SEQUENCE</scope>
    <source>
        <strain evidence="2">PSN293</strain>
    </source>
</reference>
<evidence type="ECO:0000256" key="1">
    <source>
        <dbReference type="SAM" id="MobiDB-lite"/>
    </source>
</evidence>
<gene>
    <name evidence="2" type="ORF">QBC37DRAFT_452205</name>
</gene>
<evidence type="ECO:0000313" key="3">
    <source>
        <dbReference type="Proteomes" id="UP001301769"/>
    </source>
</evidence>
<protein>
    <submittedName>
        <fullName evidence="2">Uncharacterized protein</fullName>
    </submittedName>
</protein>
<proteinExistence type="predicted"/>
<comment type="caution">
    <text evidence="2">The sequence shown here is derived from an EMBL/GenBank/DDBJ whole genome shotgun (WGS) entry which is preliminary data.</text>
</comment>
<sequence>MSSLEEVQRRLRRLRRDGTPGQPLHHWGFTVYRTALIETINSEIRSSIVPSPSLWGGDPPDEEFVAAGEKLVAQFRLEIKDDKAALNDKIMREVREIAKAEKKAAAAATGNVGDDYYYDDDKAALRKHGFLYHKSLVFLYVDQQVLAQFRNGGGQQPTSATTASGTTSHNQNIPWIKVGEVDYEPERHHGNERYGPQHYFGAMAAELDVLAYLWSDLENHTLETIAPPWKSTGNSAGRESKEGAVAVWDSVMIDTNLKLRARLVDNVLEFL</sequence>
<feature type="compositionally biased region" description="Low complexity" evidence="1">
    <location>
        <begin position="158"/>
        <end position="168"/>
    </location>
</feature>
<reference evidence="2" key="2">
    <citation type="submission" date="2023-05" db="EMBL/GenBank/DDBJ databases">
        <authorList>
            <consortium name="Lawrence Berkeley National Laboratory"/>
            <person name="Steindorff A."/>
            <person name="Hensen N."/>
            <person name="Bonometti L."/>
            <person name="Westerberg I."/>
            <person name="Brannstrom I.O."/>
            <person name="Guillou S."/>
            <person name="Cros-Aarteil S."/>
            <person name="Calhoun S."/>
            <person name="Haridas S."/>
            <person name="Kuo A."/>
            <person name="Mondo S."/>
            <person name="Pangilinan J."/>
            <person name="Riley R."/>
            <person name="Labutti K."/>
            <person name="Andreopoulos B."/>
            <person name="Lipzen A."/>
            <person name="Chen C."/>
            <person name="Yanf M."/>
            <person name="Daum C."/>
            <person name="Ng V."/>
            <person name="Clum A."/>
            <person name="Ohm R."/>
            <person name="Martin F."/>
            <person name="Silar P."/>
            <person name="Natvig D."/>
            <person name="Lalanne C."/>
            <person name="Gautier V."/>
            <person name="Ament-Velasquez S.L."/>
            <person name="Kruys A."/>
            <person name="Hutchinson M.I."/>
            <person name="Powell A.J."/>
            <person name="Barry K."/>
            <person name="Miller A.N."/>
            <person name="Grigoriev I.V."/>
            <person name="Debuchy R."/>
            <person name="Gladieux P."/>
            <person name="Thoren M.H."/>
            <person name="Johannesson H."/>
        </authorList>
    </citation>
    <scope>NUCLEOTIDE SEQUENCE</scope>
    <source>
        <strain evidence="2">PSN293</strain>
    </source>
</reference>
<name>A0AAN6XXD6_9PEZI</name>
<dbReference type="AlphaFoldDB" id="A0AAN6XXD6"/>
<keyword evidence="3" id="KW-1185">Reference proteome</keyword>
<feature type="region of interest" description="Disordered" evidence="1">
    <location>
        <begin position="151"/>
        <end position="170"/>
    </location>
</feature>
<accession>A0AAN6XXD6</accession>
<organism evidence="2 3">
    <name type="scientific">Rhypophila decipiens</name>
    <dbReference type="NCBI Taxonomy" id="261697"/>
    <lineage>
        <taxon>Eukaryota</taxon>
        <taxon>Fungi</taxon>
        <taxon>Dikarya</taxon>
        <taxon>Ascomycota</taxon>
        <taxon>Pezizomycotina</taxon>
        <taxon>Sordariomycetes</taxon>
        <taxon>Sordariomycetidae</taxon>
        <taxon>Sordariales</taxon>
        <taxon>Naviculisporaceae</taxon>
        <taxon>Rhypophila</taxon>
    </lineage>
</organism>
<dbReference type="EMBL" id="MU858234">
    <property type="protein sequence ID" value="KAK4208668.1"/>
    <property type="molecule type" value="Genomic_DNA"/>
</dbReference>
<dbReference type="Proteomes" id="UP001301769">
    <property type="component" value="Unassembled WGS sequence"/>
</dbReference>
<evidence type="ECO:0000313" key="2">
    <source>
        <dbReference type="EMBL" id="KAK4208668.1"/>
    </source>
</evidence>